<evidence type="ECO:0000259" key="4">
    <source>
        <dbReference type="PROSITE" id="PS50010"/>
    </source>
</evidence>
<reference evidence="6 7" key="2">
    <citation type="submission" date="2016-05" db="EMBL/GenBank/DDBJ databases">
        <title>Lineage-specific infection strategies underlie the spectrum of fungal disease in amphibians.</title>
        <authorList>
            <person name="Cuomo C.A."/>
            <person name="Farrer R.A."/>
            <person name="James T."/>
            <person name="Longcore J."/>
            <person name="Birren B."/>
        </authorList>
    </citation>
    <scope>NUCLEOTIDE SEQUENCE [LARGE SCALE GENOMIC DNA]</scope>
    <source>
        <strain evidence="6 7">JEL423</strain>
    </source>
</reference>
<dbReference type="InterPro" id="IPR052233">
    <property type="entry name" value="Rho-type_GEFs"/>
</dbReference>
<reference evidence="6 7" key="1">
    <citation type="submission" date="2006-10" db="EMBL/GenBank/DDBJ databases">
        <title>The Genome Sequence of Batrachochytrium dendrobatidis JEL423.</title>
        <authorList>
            <consortium name="The Broad Institute Genome Sequencing Platform"/>
            <person name="Birren B."/>
            <person name="Lander E."/>
            <person name="Galagan J."/>
            <person name="Cuomo C."/>
            <person name="Devon K."/>
            <person name="Jaffe D."/>
            <person name="Butler J."/>
            <person name="Alvarez P."/>
            <person name="Gnerre S."/>
            <person name="Grabherr M."/>
            <person name="Kleber M."/>
            <person name="Mauceli E."/>
            <person name="Brockman W."/>
            <person name="Young S."/>
            <person name="LaButti K."/>
            <person name="Sykes S."/>
            <person name="DeCaprio D."/>
            <person name="Crawford M."/>
            <person name="Koehrsen M."/>
            <person name="Engels R."/>
            <person name="Montgomery P."/>
            <person name="Pearson M."/>
            <person name="Howarth C."/>
            <person name="Larson L."/>
            <person name="White J."/>
            <person name="O'Leary S."/>
            <person name="Kodira C."/>
            <person name="Zeng Q."/>
            <person name="Yandava C."/>
            <person name="Alvarado L."/>
            <person name="Longcore J."/>
            <person name="James T."/>
        </authorList>
    </citation>
    <scope>NUCLEOTIDE SEQUENCE [LARGE SCALE GENOMIC DNA]</scope>
    <source>
        <strain evidence="6 7">JEL423</strain>
    </source>
</reference>
<dbReference type="InterPro" id="IPR000219">
    <property type="entry name" value="DH_dom"/>
</dbReference>
<evidence type="ECO:0000259" key="5">
    <source>
        <dbReference type="PROSITE" id="PS50219"/>
    </source>
</evidence>
<evidence type="ECO:0000313" key="7">
    <source>
        <dbReference type="Proteomes" id="UP000077115"/>
    </source>
</evidence>
<dbReference type="InterPro" id="IPR041675">
    <property type="entry name" value="PH_5"/>
</dbReference>
<evidence type="ECO:0000256" key="1">
    <source>
        <dbReference type="ARBA" id="ARBA00022553"/>
    </source>
</evidence>
<dbReference type="SMART" id="SM00325">
    <property type="entry name" value="RhoGEF"/>
    <property type="match status" value="1"/>
</dbReference>
<dbReference type="PROSITE" id="PS50010">
    <property type="entry name" value="DH_2"/>
    <property type="match status" value="1"/>
</dbReference>
<proteinExistence type="predicted"/>
<sequence>MAAPVKDFNPTDSLTNTVNQNASLLSPYAASFNSVHSAMTSPVILPSRKTSLSSTQLVYSAPQTATSQASNSNILQRSSSLHNHVSIIQASSNQSSPLSKPPTIHYQSSHGTHSQDCCGHLDSSILDQRLASALDKQLLLPITERALLSCIYSNLVQAIPLFVSADSVSSETNIRIGSTFSKITNSGLSCTPAITGESLVHLTSNIIGITDLVLVQLVVEVFATRKCVVVAATGDHINNLATYNHIPLCLILDPPVDSLSGVFLPLTPCYMSTCPSTFICASLSCPCTLAEHNLQYGDPITTFAGRSSICVSQDGRLTNEAPPTFQPRITALWRETVSITILESFTPKERKRQEVIFELINGERDYVQDLEAVIKIFMDPLNSGTIIQSDRRDAFIKTVFFNINDLLTANRKLIKGLIALQSNLVVSGGIGDTFLGLIKEFEAYVGYGGHQECMVRPELRKLPLESFLAAPTTRFARYPLLLKEILKYTSDDHPDSLQMTKARDTLQEILTRLNRDAGHAVNLLRLEKLSKTFTPQENTEDALRLMSPGRIIIREGKLTLLRRPNNDCEVTVFLFDHMLLVVREKSNGLLKIIRHPFPLELVTVSRDQFTSANFTSSFSEGQLKSRHKSIDYSKLPTFEISFGGRDSGTLSLQAVNHSEVESWQEAIEKQKAVRKIQTSYISLTPLWRGPIDTAIPDAFPTSVITWEGYIIVGGSNGVYIADRDNSIKKANTWTGPIEVAPSIPTRFGLSMRSNSICSVQSSEFTKIIDMKRVTKIDIQIESQSMLVLADDDEIPYLQLLGFVVVYCHATRTNVDCMGRRVTSPVSFFKQGILSGEPLVCTVNSQPLNSSIKIWKPSSGGTANPIRYRLGRFFHNSNRDILNITESLRVHKELYVPSESRCVDFLNSMLCIGSTKGFEMIQLTTLKTQGILDHRDKSLSFVLNREHQTPVAIFRLPDASFLLCFQEFAIVIDKFGHRARGQWIISFHGSPTHFAVVDQYLFAFDESFIEVRLIESGSLAQILTAEEICDDIAGTGHGNALDTDSFEDHPTVGATATPAVRKLRPLNVAPKHLYLAAGSLLGVWLSLKPISSQSHGV</sequence>
<dbReference type="STRING" id="403673.A0A177WDQ7"/>
<dbReference type="Gene3D" id="2.30.29.30">
    <property type="entry name" value="Pleckstrin-homology domain (PH domain)/Phosphotyrosine-binding domain (PTB)"/>
    <property type="match status" value="1"/>
</dbReference>
<dbReference type="EMBL" id="DS022301">
    <property type="protein sequence ID" value="OAJ37885.1"/>
    <property type="molecule type" value="Genomic_DNA"/>
</dbReference>
<accession>A0A177WDQ7</accession>
<dbReference type="PROSITE" id="PS50003">
    <property type="entry name" value="PH_DOMAIN"/>
    <property type="match status" value="1"/>
</dbReference>
<feature type="domain" description="CNH" evidence="5">
    <location>
        <begin position="697"/>
        <end position="1037"/>
    </location>
</feature>
<dbReference type="PROSITE" id="PS50219">
    <property type="entry name" value="CNH"/>
    <property type="match status" value="1"/>
</dbReference>
<dbReference type="AlphaFoldDB" id="A0A177WDQ7"/>
<dbReference type="eggNOG" id="KOG4305">
    <property type="taxonomic scope" value="Eukaryota"/>
</dbReference>
<organism evidence="6 7">
    <name type="scientific">Batrachochytrium dendrobatidis (strain JEL423)</name>
    <dbReference type="NCBI Taxonomy" id="403673"/>
    <lineage>
        <taxon>Eukaryota</taxon>
        <taxon>Fungi</taxon>
        <taxon>Fungi incertae sedis</taxon>
        <taxon>Chytridiomycota</taxon>
        <taxon>Chytridiomycota incertae sedis</taxon>
        <taxon>Chytridiomycetes</taxon>
        <taxon>Rhizophydiales</taxon>
        <taxon>Rhizophydiales incertae sedis</taxon>
        <taxon>Batrachochytrium</taxon>
    </lineage>
</organism>
<dbReference type="OrthoDB" id="2272012at2759"/>
<dbReference type="SUPFAM" id="SSF48065">
    <property type="entry name" value="DBL homology domain (DH-domain)"/>
    <property type="match status" value="1"/>
</dbReference>
<evidence type="ECO:0000313" key="6">
    <source>
        <dbReference type="EMBL" id="OAJ37885.1"/>
    </source>
</evidence>
<dbReference type="Proteomes" id="UP000077115">
    <property type="component" value="Unassembled WGS sequence"/>
</dbReference>
<dbReference type="GO" id="GO:0005085">
    <property type="term" value="F:guanyl-nucleotide exchange factor activity"/>
    <property type="evidence" value="ECO:0007669"/>
    <property type="project" value="UniProtKB-KW"/>
</dbReference>
<keyword evidence="2" id="KW-0344">Guanine-nucleotide releasing factor</keyword>
<feature type="domain" description="PH" evidence="3">
    <location>
        <begin position="551"/>
        <end position="672"/>
    </location>
</feature>
<dbReference type="VEuPathDB" id="FungiDB:BDEG_21857"/>
<dbReference type="SMART" id="SM00233">
    <property type="entry name" value="PH"/>
    <property type="match status" value="1"/>
</dbReference>
<protein>
    <recommendedName>
        <fullName evidence="8">DH domain-containing protein</fullName>
    </recommendedName>
</protein>
<evidence type="ECO:0000259" key="3">
    <source>
        <dbReference type="PROSITE" id="PS50003"/>
    </source>
</evidence>
<dbReference type="InterPro" id="IPR001849">
    <property type="entry name" value="PH_domain"/>
</dbReference>
<dbReference type="InterPro" id="IPR011993">
    <property type="entry name" value="PH-like_dom_sf"/>
</dbReference>
<evidence type="ECO:0000256" key="2">
    <source>
        <dbReference type="ARBA" id="ARBA00022658"/>
    </source>
</evidence>
<dbReference type="Pfam" id="PF00621">
    <property type="entry name" value="RhoGEF"/>
    <property type="match status" value="2"/>
</dbReference>
<dbReference type="SUPFAM" id="SSF50729">
    <property type="entry name" value="PH domain-like"/>
    <property type="match status" value="1"/>
</dbReference>
<keyword evidence="1" id="KW-0597">Phosphoprotein</keyword>
<dbReference type="PANTHER" id="PTHR46572:SF2">
    <property type="entry name" value="RHO1 GDP-GTP EXCHANGE PROTEIN 1-RELATED"/>
    <property type="match status" value="1"/>
</dbReference>
<evidence type="ECO:0008006" key="8">
    <source>
        <dbReference type="Google" id="ProtNLM"/>
    </source>
</evidence>
<dbReference type="Pfam" id="PF15405">
    <property type="entry name" value="PH_5"/>
    <property type="match status" value="1"/>
</dbReference>
<feature type="domain" description="DH" evidence="4">
    <location>
        <begin position="351"/>
        <end position="516"/>
    </location>
</feature>
<dbReference type="InterPro" id="IPR035899">
    <property type="entry name" value="DBL_dom_sf"/>
</dbReference>
<dbReference type="CDD" id="cd00160">
    <property type="entry name" value="RhoGEF"/>
    <property type="match status" value="1"/>
</dbReference>
<dbReference type="Pfam" id="PF00780">
    <property type="entry name" value="CNH"/>
    <property type="match status" value="1"/>
</dbReference>
<name>A0A177WDQ7_BATDL</name>
<gene>
    <name evidence="6" type="ORF">BDEG_21857</name>
</gene>
<dbReference type="InterPro" id="IPR001180">
    <property type="entry name" value="CNH_dom"/>
</dbReference>
<dbReference type="Gene3D" id="1.20.900.10">
    <property type="entry name" value="Dbl homology (DH) domain"/>
    <property type="match status" value="1"/>
</dbReference>
<dbReference type="SMART" id="SM00036">
    <property type="entry name" value="CNH"/>
    <property type="match status" value="1"/>
</dbReference>
<dbReference type="PANTHER" id="PTHR46572">
    <property type="entry name" value="RHO1 GDP-GTP EXCHANGE PROTEIN 1-RELATED"/>
    <property type="match status" value="1"/>
</dbReference>